<evidence type="ECO:0000313" key="1">
    <source>
        <dbReference type="EMBL" id="RRJ54586.1"/>
    </source>
</evidence>
<dbReference type="AlphaFoldDB" id="A0A3P3T965"/>
<proteinExistence type="predicted"/>
<sequence length="74" mass="8431">MMKTLLQKLYNGELCPIEQIVSKETAYRPVNRQITEAMGVWRKRLDESEYKELGVGGFAEPSRSSRRNGPGCII</sequence>
<dbReference type="Proteomes" id="UP000267017">
    <property type="component" value="Unassembled WGS sequence"/>
</dbReference>
<dbReference type="EMBL" id="RRCN01000002">
    <property type="protein sequence ID" value="RRJ54586.1"/>
    <property type="molecule type" value="Genomic_DNA"/>
</dbReference>
<dbReference type="RefSeq" id="WP_128635696.1">
    <property type="nucleotide sequence ID" value="NZ_RRCN01000002.1"/>
</dbReference>
<reference evidence="1 2" key="1">
    <citation type="submission" date="2018-11" db="EMBL/GenBank/DDBJ databases">
        <title>Genome sequencing of Paenibacillus sp. KCOM 3021 (= ChDC PVNT-B20).</title>
        <authorList>
            <person name="Kook J.-K."/>
            <person name="Park S.-N."/>
            <person name="Lim Y.K."/>
        </authorList>
    </citation>
    <scope>NUCLEOTIDE SEQUENCE [LARGE SCALE GENOMIC DNA]</scope>
    <source>
        <strain evidence="1 2">KCOM 3021</strain>
    </source>
</reference>
<gene>
    <name evidence="1" type="ORF">EHV15_33800</name>
</gene>
<accession>A0A3P3T965</accession>
<protein>
    <submittedName>
        <fullName evidence="1">Uncharacterized protein</fullName>
    </submittedName>
</protein>
<name>A0A3P3T965_9BACL</name>
<dbReference type="Pfam" id="PF20648">
    <property type="entry name" value="DUF6809"/>
    <property type="match status" value="1"/>
</dbReference>
<evidence type="ECO:0000313" key="2">
    <source>
        <dbReference type="Proteomes" id="UP000267017"/>
    </source>
</evidence>
<dbReference type="InterPro" id="IPR049215">
    <property type="entry name" value="DUF6809"/>
</dbReference>
<organism evidence="1 2">
    <name type="scientific">Paenibacillus oralis</name>
    <dbReference type="NCBI Taxonomy" id="2490856"/>
    <lineage>
        <taxon>Bacteria</taxon>
        <taxon>Bacillati</taxon>
        <taxon>Bacillota</taxon>
        <taxon>Bacilli</taxon>
        <taxon>Bacillales</taxon>
        <taxon>Paenibacillaceae</taxon>
        <taxon>Paenibacillus</taxon>
    </lineage>
</organism>
<comment type="caution">
    <text evidence="1">The sequence shown here is derived from an EMBL/GenBank/DDBJ whole genome shotgun (WGS) entry which is preliminary data.</text>
</comment>
<keyword evidence="2" id="KW-1185">Reference proteome</keyword>
<dbReference type="OrthoDB" id="9795830at2"/>